<dbReference type="OrthoDB" id="7203819at2"/>
<reference evidence="1 2" key="1">
    <citation type="journal article" date="2019" name="Environ. Microbiol.">
        <title>Species interactions and distinct microbial communities in high Arctic permafrost affected cryosols are associated with the CH4 and CO2 gas fluxes.</title>
        <authorList>
            <person name="Altshuler I."/>
            <person name="Hamel J."/>
            <person name="Turney S."/>
            <person name="Magnuson E."/>
            <person name="Levesque R."/>
            <person name="Greer C."/>
            <person name="Whyte L.G."/>
        </authorList>
    </citation>
    <scope>NUCLEOTIDE SEQUENCE [LARGE SCALE GENOMIC DNA]</scope>
    <source>
        <strain evidence="1 2">S5.1</strain>
    </source>
</reference>
<dbReference type="Proteomes" id="UP000318413">
    <property type="component" value="Unassembled WGS sequence"/>
</dbReference>
<comment type="caution">
    <text evidence="1">The sequence shown here is derived from an EMBL/GenBank/DDBJ whole genome shotgun (WGS) entry which is preliminary data.</text>
</comment>
<dbReference type="RefSeq" id="WP_140869955.1">
    <property type="nucleotide sequence ID" value="NZ_RCZK01000004.1"/>
</dbReference>
<organism evidence="1 2">
    <name type="scientific">Sphingomonas oligophenolica</name>
    <dbReference type="NCBI Taxonomy" id="301154"/>
    <lineage>
        <taxon>Bacteria</taxon>
        <taxon>Pseudomonadati</taxon>
        <taxon>Pseudomonadota</taxon>
        <taxon>Alphaproteobacteria</taxon>
        <taxon>Sphingomonadales</taxon>
        <taxon>Sphingomonadaceae</taxon>
        <taxon>Sphingomonas</taxon>
    </lineage>
</organism>
<evidence type="ECO:0000313" key="2">
    <source>
        <dbReference type="Proteomes" id="UP000318413"/>
    </source>
</evidence>
<accession>A0A502CJ26</accession>
<protein>
    <submittedName>
        <fullName evidence="1">Uncharacterized protein</fullName>
    </submittedName>
</protein>
<dbReference type="AlphaFoldDB" id="A0A502CJ26"/>
<sequence>MLVIDSTIAMARAMERPIDDDLKRLLTLRRDQLTHNTDDDLGTLALFIVVAPGDSLSTIEARAGYPVITTGAVEWVQQHGHWFEAVAILSDDGFATVLLVQDEYGIDPQLLACLRAEVAYSKR</sequence>
<proteinExistence type="predicted"/>
<gene>
    <name evidence="1" type="ORF">EAH84_07305</name>
</gene>
<evidence type="ECO:0000313" key="1">
    <source>
        <dbReference type="EMBL" id="TPG13197.1"/>
    </source>
</evidence>
<name>A0A502CJ26_9SPHN</name>
<dbReference type="EMBL" id="RCZK01000004">
    <property type="protein sequence ID" value="TPG13197.1"/>
    <property type="molecule type" value="Genomic_DNA"/>
</dbReference>
<keyword evidence="2" id="KW-1185">Reference proteome</keyword>